<accession>A0A382VWY8</accession>
<reference evidence="2" key="1">
    <citation type="submission" date="2018-05" db="EMBL/GenBank/DDBJ databases">
        <authorList>
            <person name="Lanie J.A."/>
            <person name="Ng W.-L."/>
            <person name="Kazmierczak K.M."/>
            <person name="Andrzejewski T.M."/>
            <person name="Davidsen T.M."/>
            <person name="Wayne K.J."/>
            <person name="Tettelin H."/>
            <person name="Glass J.I."/>
            <person name="Rusch D."/>
            <person name="Podicherti R."/>
            <person name="Tsui H.-C.T."/>
            <person name="Winkler M.E."/>
        </authorList>
    </citation>
    <scope>NUCLEOTIDE SEQUENCE</scope>
</reference>
<keyword evidence="1" id="KW-0812">Transmembrane</keyword>
<gene>
    <name evidence="2" type="ORF">METZ01_LOCUS403871</name>
</gene>
<feature type="transmembrane region" description="Helical" evidence="1">
    <location>
        <begin position="6"/>
        <end position="25"/>
    </location>
</feature>
<keyword evidence="1" id="KW-0472">Membrane</keyword>
<feature type="transmembrane region" description="Helical" evidence="1">
    <location>
        <begin position="71"/>
        <end position="98"/>
    </location>
</feature>
<evidence type="ECO:0000256" key="1">
    <source>
        <dbReference type="SAM" id="Phobius"/>
    </source>
</evidence>
<evidence type="ECO:0000313" key="2">
    <source>
        <dbReference type="EMBL" id="SVD51017.1"/>
    </source>
</evidence>
<feature type="transmembrane region" description="Helical" evidence="1">
    <location>
        <begin position="110"/>
        <end position="134"/>
    </location>
</feature>
<feature type="transmembrane region" description="Helical" evidence="1">
    <location>
        <begin position="146"/>
        <end position="162"/>
    </location>
</feature>
<dbReference type="InterPro" id="IPR018681">
    <property type="entry name" value="DUF2165_transmembrane"/>
</dbReference>
<sequence>MDTVILLAQTLMTTSLAGWLLFGVLDNYLTPSLNRGFVGSVLTFERLKDMYPEDYARVSYREIKNPAIHRAVFVFIVAAETLVCTVLFVAIVMMFRALFGLVDPDSARTIALIGVLGFTLIWAAFLVFGNWFLLWMCHEWAQNSHFQLLLWGIATMVLLAVST</sequence>
<organism evidence="2">
    <name type="scientific">marine metagenome</name>
    <dbReference type="NCBI Taxonomy" id="408172"/>
    <lineage>
        <taxon>unclassified sequences</taxon>
        <taxon>metagenomes</taxon>
        <taxon>ecological metagenomes</taxon>
    </lineage>
</organism>
<evidence type="ECO:0008006" key="3">
    <source>
        <dbReference type="Google" id="ProtNLM"/>
    </source>
</evidence>
<dbReference type="AlphaFoldDB" id="A0A382VWY8"/>
<dbReference type="EMBL" id="UINC01155265">
    <property type="protein sequence ID" value="SVD51017.1"/>
    <property type="molecule type" value="Genomic_DNA"/>
</dbReference>
<proteinExistence type="predicted"/>
<keyword evidence="1" id="KW-1133">Transmembrane helix</keyword>
<protein>
    <recommendedName>
        <fullName evidence="3">DUF2165 domain-containing protein</fullName>
    </recommendedName>
</protein>
<dbReference type="Pfam" id="PF09933">
    <property type="entry name" value="DUF2165"/>
    <property type="match status" value="1"/>
</dbReference>
<name>A0A382VWY8_9ZZZZ</name>